<name>A0A9Q3H5J3_9BASI</name>
<feature type="compositionally biased region" description="Polar residues" evidence="1">
    <location>
        <begin position="26"/>
        <end position="42"/>
    </location>
</feature>
<reference evidence="2" key="1">
    <citation type="submission" date="2021-03" db="EMBL/GenBank/DDBJ databases">
        <title>Draft genome sequence of rust myrtle Austropuccinia psidii MF-1, a brazilian biotype.</title>
        <authorList>
            <person name="Quecine M.C."/>
            <person name="Pachon D.M.R."/>
            <person name="Bonatelli M.L."/>
            <person name="Correr F.H."/>
            <person name="Franceschini L.M."/>
            <person name="Leite T.F."/>
            <person name="Margarido G.R.A."/>
            <person name="Almeida C.A."/>
            <person name="Ferrarezi J.A."/>
            <person name="Labate C.A."/>
        </authorList>
    </citation>
    <scope>NUCLEOTIDE SEQUENCE</scope>
    <source>
        <strain evidence="2">MF-1</strain>
    </source>
</reference>
<comment type="caution">
    <text evidence="2">The sequence shown here is derived from an EMBL/GenBank/DDBJ whole genome shotgun (WGS) entry which is preliminary data.</text>
</comment>
<feature type="region of interest" description="Disordered" evidence="1">
    <location>
        <begin position="1"/>
        <end position="42"/>
    </location>
</feature>
<keyword evidence="3" id="KW-1185">Reference proteome</keyword>
<proteinExistence type="predicted"/>
<evidence type="ECO:0000313" key="2">
    <source>
        <dbReference type="EMBL" id="MBW0491937.1"/>
    </source>
</evidence>
<evidence type="ECO:0000313" key="3">
    <source>
        <dbReference type="Proteomes" id="UP000765509"/>
    </source>
</evidence>
<protein>
    <submittedName>
        <fullName evidence="2">Uncharacterized protein</fullName>
    </submittedName>
</protein>
<dbReference type="AlphaFoldDB" id="A0A9Q3H5J3"/>
<dbReference type="EMBL" id="AVOT02011339">
    <property type="protein sequence ID" value="MBW0491937.1"/>
    <property type="molecule type" value="Genomic_DNA"/>
</dbReference>
<accession>A0A9Q3H5J3</accession>
<gene>
    <name evidence="2" type="ORF">O181_031652</name>
</gene>
<sequence length="198" mass="22163">MHVSEGPGSIPEISSKANPQDFLLNPGQNQVASQDPFGQSKQPTLKIQTASQLHVGLEKLVDGGQQKRPLEHFPWSGISEGNPGLTLHQNMAPKGKTVQSQDPIEDCDELYASSPLVHEEKVTGCHHPYASKQKWLMPVHQEKKLWMMSMRTCLRLKVKQMMNQGGTISWHMRRELSQIVSSPTLKCPVPRVGLINMR</sequence>
<organism evidence="2 3">
    <name type="scientific">Austropuccinia psidii MF-1</name>
    <dbReference type="NCBI Taxonomy" id="1389203"/>
    <lineage>
        <taxon>Eukaryota</taxon>
        <taxon>Fungi</taxon>
        <taxon>Dikarya</taxon>
        <taxon>Basidiomycota</taxon>
        <taxon>Pucciniomycotina</taxon>
        <taxon>Pucciniomycetes</taxon>
        <taxon>Pucciniales</taxon>
        <taxon>Sphaerophragmiaceae</taxon>
        <taxon>Austropuccinia</taxon>
    </lineage>
</organism>
<evidence type="ECO:0000256" key="1">
    <source>
        <dbReference type="SAM" id="MobiDB-lite"/>
    </source>
</evidence>
<dbReference type="Proteomes" id="UP000765509">
    <property type="component" value="Unassembled WGS sequence"/>
</dbReference>